<dbReference type="Gene3D" id="3.40.50.1100">
    <property type="match status" value="2"/>
</dbReference>
<feature type="modified residue" description="N6-(pyridoxal phosphate)lysine" evidence="5">
    <location>
        <position position="44"/>
    </location>
</feature>
<organism evidence="7 8">
    <name type="scientific">Pseudoalteromonas aurantia</name>
    <dbReference type="NCBI Taxonomy" id="43654"/>
    <lineage>
        <taxon>Bacteria</taxon>
        <taxon>Pseudomonadati</taxon>
        <taxon>Pseudomonadota</taxon>
        <taxon>Gammaproteobacteria</taxon>
        <taxon>Alteromonadales</taxon>
        <taxon>Pseudoalteromonadaceae</taxon>
        <taxon>Pseudoalteromonas</taxon>
    </lineage>
</organism>
<sequence length="302" mass="34223">MRSLQFDWPESPMQRIDSPAINKQKLTVCVKRDDLLHPTISGNKWRKLKYNLKDMHDNNKNAFVTFSGAFSNHLYASSMAAKLHNIEGHVILRGPHIDEQNPTIKMARACHMNLHVVNRITYRKRNNTHYQDEIREQLPNCYLIPEGGSNQAALSGVKELARSLPESDYIVCPTGSGGTLAGLIDGSAETSHILGIAVLKNAEYLNQDIVGLSEKAATQNNWQILEQYHDGGYGKFTPELWLFCQKIRRDYNLPLEPIYSGKAFYALWQLIEQGYFPAHSNITFVHTGGLQGLDGLRYRKLI</sequence>
<dbReference type="Pfam" id="PF00291">
    <property type="entry name" value="PALP"/>
    <property type="match status" value="1"/>
</dbReference>
<evidence type="ECO:0000256" key="4">
    <source>
        <dbReference type="PIRSR" id="PIRSR006278-1"/>
    </source>
</evidence>
<reference evidence="7 8" key="1">
    <citation type="submission" date="2018-01" db="EMBL/GenBank/DDBJ databases">
        <authorList>
            <person name="Paulsen S."/>
            <person name="Gram L.K."/>
        </authorList>
    </citation>
    <scope>NUCLEOTIDE SEQUENCE [LARGE SCALE GENOMIC DNA]</scope>
    <source>
        <strain evidence="7 8">S3790</strain>
    </source>
</reference>
<feature type="domain" description="Tryptophan synthase beta chain-like PALP" evidence="6">
    <location>
        <begin position="18"/>
        <end position="288"/>
    </location>
</feature>
<reference evidence="8" key="2">
    <citation type="submission" date="2019-06" db="EMBL/GenBank/DDBJ databases">
        <title>Co-occurence of chitin degradation, pigmentation and bioactivity in marine Pseudoalteromonas.</title>
        <authorList>
            <person name="Sonnenschein E.C."/>
            <person name="Bech P.K."/>
        </authorList>
    </citation>
    <scope>NUCLEOTIDE SEQUENCE [LARGE SCALE GENOMIC DNA]</scope>
    <source>
        <strain evidence="8">S3790</strain>
    </source>
</reference>
<dbReference type="SUPFAM" id="SSF53686">
    <property type="entry name" value="Tryptophan synthase beta subunit-like PLP-dependent enzymes"/>
    <property type="match status" value="1"/>
</dbReference>
<evidence type="ECO:0000256" key="1">
    <source>
        <dbReference type="ARBA" id="ARBA00001933"/>
    </source>
</evidence>
<dbReference type="PIRSF" id="PIRSF006278">
    <property type="entry name" value="ACCD_DCysDesulf"/>
    <property type="match status" value="1"/>
</dbReference>
<accession>A0A5S3V4K3</accession>
<dbReference type="Proteomes" id="UP000307217">
    <property type="component" value="Unassembled WGS sequence"/>
</dbReference>
<dbReference type="OrthoDB" id="9801249at2"/>
<feature type="active site" description="Nucleophile" evidence="4">
    <location>
        <position position="71"/>
    </location>
</feature>
<dbReference type="PANTHER" id="PTHR43780">
    <property type="entry name" value="1-AMINOCYCLOPROPANE-1-CARBOXYLATE DEAMINASE-RELATED"/>
    <property type="match status" value="1"/>
</dbReference>
<comment type="caution">
    <text evidence="7">The sequence shown here is derived from an EMBL/GenBank/DDBJ whole genome shotgun (WGS) entry which is preliminary data.</text>
</comment>
<evidence type="ECO:0000256" key="5">
    <source>
        <dbReference type="PIRSR" id="PIRSR006278-2"/>
    </source>
</evidence>
<evidence type="ECO:0000256" key="2">
    <source>
        <dbReference type="ARBA" id="ARBA00008639"/>
    </source>
</evidence>
<protein>
    <submittedName>
        <fullName evidence="7">1-aminocyclopropane-1-carboxylate deaminase</fullName>
    </submittedName>
</protein>
<comment type="cofactor">
    <cofactor evidence="1">
        <name>pyridoxal 5'-phosphate</name>
        <dbReference type="ChEBI" id="CHEBI:597326"/>
    </cofactor>
</comment>
<evidence type="ECO:0000256" key="3">
    <source>
        <dbReference type="ARBA" id="ARBA00022898"/>
    </source>
</evidence>
<dbReference type="InterPro" id="IPR027278">
    <property type="entry name" value="ACCD_DCysDesulf"/>
</dbReference>
<dbReference type="AlphaFoldDB" id="A0A5S3V4K3"/>
<evidence type="ECO:0000313" key="8">
    <source>
        <dbReference type="Proteomes" id="UP000307217"/>
    </source>
</evidence>
<keyword evidence="3 5" id="KW-0663">Pyridoxal phosphate</keyword>
<name>A0A5S3V4K3_9GAMM</name>
<dbReference type="GO" id="GO:0019148">
    <property type="term" value="F:D-cysteine desulfhydrase activity"/>
    <property type="evidence" value="ECO:0007669"/>
    <property type="project" value="TreeGrafter"/>
</dbReference>
<proteinExistence type="inferred from homology"/>
<dbReference type="InterPro" id="IPR036052">
    <property type="entry name" value="TrpB-like_PALP_sf"/>
</dbReference>
<evidence type="ECO:0000313" key="7">
    <source>
        <dbReference type="EMBL" id="TMO65820.1"/>
    </source>
</evidence>
<dbReference type="EMBL" id="PNBX01000084">
    <property type="protein sequence ID" value="TMO65820.1"/>
    <property type="molecule type" value="Genomic_DNA"/>
</dbReference>
<comment type="similarity">
    <text evidence="2">Belongs to the ACC deaminase/D-cysteine desulfhydrase family.</text>
</comment>
<dbReference type="PANTHER" id="PTHR43780:SF2">
    <property type="entry name" value="1-AMINOCYCLOPROPANE-1-CARBOXYLATE DEAMINASE-RELATED"/>
    <property type="match status" value="1"/>
</dbReference>
<dbReference type="InterPro" id="IPR001926">
    <property type="entry name" value="TrpB-like_PALP"/>
</dbReference>
<gene>
    <name evidence="7" type="ORF">CWC19_17180</name>
</gene>
<evidence type="ECO:0000259" key="6">
    <source>
        <dbReference type="Pfam" id="PF00291"/>
    </source>
</evidence>
<dbReference type="RefSeq" id="WP_138592997.1">
    <property type="nucleotide sequence ID" value="NZ_PNBX01000084.1"/>
</dbReference>